<evidence type="ECO:0008006" key="5">
    <source>
        <dbReference type="Google" id="ProtNLM"/>
    </source>
</evidence>
<gene>
    <name evidence="3" type="ORF">C3L33_21570</name>
</gene>
<protein>
    <recommendedName>
        <fullName evidence="5">Bidirectional sugar transporter SWEET</fullName>
    </recommendedName>
</protein>
<feature type="non-terminal residue" evidence="3">
    <location>
        <position position="1"/>
    </location>
</feature>
<proteinExistence type="predicted"/>
<dbReference type="EMBL" id="QEFC01003750">
    <property type="protein sequence ID" value="KAE9446528.1"/>
    <property type="molecule type" value="Genomic_DNA"/>
</dbReference>
<dbReference type="Proteomes" id="UP000428333">
    <property type="component" value="Linkage Group LG13"/>
</dbReference>
<feature type="transmembrane region" description="Helical" evidence="2">
    <location>
        <begin position="6"/>
        <end position="25"/>
    </location>
</feature>
<name>A0A6A4KUR0_9ERIC</name>
<keyword evidence="2" id="KW-1133">Transmembrane helix</keyword>
<organism evidence="3 4">
    <name type="scientific">Rhododendron williamsianum</name>
    <dbReference type="NCBI Taxonomy" id="262921"/>
    <lineage>
        <taxon>Eukaryota</taxon>
        <taxon>Viridiplantae</taxon>
        <taxon>Streptophyta</taxon>
        <taxon>Embryophyta</taxon>
        <taxon>Tracheophyta</taxon>
        <taxon>Spermatophyta</taxon>
        <taxon>Magnoliopsida</taxon>
        <taxon>eudicotyledons</taxon>
        <taxon>Gunneridae</taxon>
        <taxon>Pentapetalae</taxon>
        <taxon>asterids</taxon>
        <taxon>Ericales</taxon>
        <taxon>Ericaceae</taxon>
        <taxon>Ericoideae</taxon>
        <taxon>Rhodoreae</taxon>
        <taxon>Rhododendron</taxon>
    </lineage>
</organism>
<keyword evidence="2" id="KW-0812">Transmembrane</keyword>
<evidence type="ECO:0000313" key="4">
    <source>
        <dbReference type="Proteomes" id="UP000428333"/>
    </source>
</evidence>
<sequence>MLVSTINATGAAIESIYVLIFLMYAQRKTRARSWGFSPSCSLYLPRSPSFPVSPFTATAERSSLALQPLSFPSSCTLRLSRSWSRSADLYAIYRDKKGETKEESADGSLEMGLGKPKPEKQSDM</sequence>
<comment type="caution">
    <text evidence="3">The sequence shown here is derived from an EMBL/GenBank/DDBJ whole genome shotgun (WGS) entry which is preliminary data.</text>
</comment>
<feature type="region of interest" description="Disordered" evidence="1">
    <location>
        <begin position="98"/>
        <end position="124"/>
    </location>
</feature>
<dbReference type="OrthoDB" id="409725at2759"/>
<evidence type="ECO:0000313" key="3">
    <source>
        <dbReference type="EMBL" id="KAE9446528.1"/>
    </source>
</evidence>
<evidence type="ECO:0000256" key="2">
    <source>
        <dbReference type="SAM" id="Phobius"/>
    </source>
</evidence>
<keyword evidence="2" id="KW-0472">Membrane</keyword>
<evidence type="ECO:0000256" key="1">
    <source>
        <dbReference type="SAM" id="MobiDB-lite"/>
    </source>
</evidence>
<keyword evidence="4" id="KW-1185">Reference proteome</keyword>
<reference evidence="3 4" key="1">
    <citation type="journal article" date="2019" name="Genome Biol. Evol.">
        <title>The Rhododendron genome and chromosomal organization provide insight into shared whole-genome duplications across the heath family (Ericaceae).</title>
        <authorList>
            <person name="Soza V.L."/>
            <person name="Lindsley D."/>
            <person name="Waalkes A."/>
            <person name="Ramage E."/>
            <person name="Patwardhan R.P."/>
            <person name="Burton J.N."/>
            <person name="Adey A."/>
            <person name="Kumar A."/>
            <person name="Qiu R."/>
            <person name="Shendure J."/>
            <person name="Hall B."/>
        </authorList>
    </citation>
    <scope>NUCLEOTIDE SEQUENCE [LARGE SCALE GENOMIC DNA]</scope>
    <source>
        <strain evidence="3">RSF 1966-606</strain>
    </source>
</reference>
<dbReference type="AlphaFoldDB" id="A0A6A4KUR0"/>
<accession>A0A6A4KUR0</accession>